<proteinExistence type="predicted"/>
<evidence type="ECO:0000313" key="2">
    <source>
        <dbReference type="Proteomes" id="UP000063429"/>
    </source>
</evidence>
<accession>A0ABN4I3F6</accession>
<organism evidence="1 2">
    <name type="scientific">Herbaspirillum hiltneri N3</name>
    <dbReference type="NCBI Taxonomy" id="1262470"/>
    <lineage>
        <taxon>Bacteria</taxon>
        <taxon>Pseudomonadati</taxon>
        <taxon>Pseudomonadota</taxon>
        <taxon>Betaproteobacteria</taxon>
        <taxon>Burkholderiales</taxon>
        <taxon>Oxalobacteraceae</taxon>
        <taxon>Herbaspirillum</taxon>
    </lineage>
</organism>
<protein>
    <recommendedName>
        <fullName evidence="3">Transposase</fullName>
    </recommendedName>
</protein>
<sequence>MMQLELFERETIGADEMGRIFQEIRQAYWFLRNTRPGQYGDAKRRRLYRKIAFHKRRLLLAGAERVEILNMLSCYRLKCRCGTPHCKYFS</sequence>
<gene>
    <name evidence="1" type="ORF">F506_04970</name>
</gene>
<dbReference type="Proteomes" id="UP000063429">
    <property type="component" value="Chromosome"/>
</dbReference>
<reference evidence="2" key="1">
    <citation type="journal article" date="2015" name="Genome Announc.">
        <title>Complete Genome Sequence of Herbaspirillum hiltneri N3 (DSM 17495), Isolated from Surface-Sterilized Wheat Roots.</title>
        <authorList>
            <person name="Guizelini D."/>
            <person name="Saizaki P.M."/>
            <person name="Coimbra N.A."/>
            <person name="Weiss V.A."/>
            <person name="Faoro H."/>
            <person name="Sfeir M.Z."/>
            <person name="Baura V.A."/>
            <person name="Monteiro R.A."/>
            <person name="Chubatsu L.S."/>
            <person name="Souza E.M."/>
            <person name="Cruz L.M."/>
            <person name="Pedrosa F.O."/>
            <person name="Raittz R.T."/>
            <person name="Marchaukoski J.N."/>
            <person name="Steffens M.B."/>
        </authorList>
    </citation>
    <scope>NUCLEOTIDE SEQUENCE [LARGE SCALE GENOMIC DNA]</scope>
    <source>
        <strain evidence="2">N3</strain>
    </source>
</reference>
<keyword evidence="2" id="KW-1185">Reference proteome</keyword>
<dbReference type="EMBL" id="CP011409">
    <property type="protein sequence ID" value="AKZ65162.1"/>
    <property type="molecule type" value="Genomic_DNA"/>
</dbReference>
<name>A0ABN4I3F6_9BURK</name>
<evidence type="ECO:0008006" key="3">
    <source>
        <dbReference type="Google" id="ProtNLM"/>
    </source>
</evidence>
<evidence type="ECO:0000313" key="1">
    <source>
        <dbReference type="EMBL" id="AKZ65162.1"/>
    </source>
</evidence>